<evidence type="ECO:0000313" key="11">
    <source>
        <dbReference type="Proteomes" id="UP000005627"/>
    </source>
</evidence>
<dbReference type="HOGENOM" id="CLU_054406_0_2_1"/>
<dbReference type="EMBL" id="HE616744">
    <property type="protein sequence ID" value="CCE91222.1"/>
    <property type="molecule type" value="Genomic_DNA"/>
</dbReference>
<feature type="active site" description="Proton donor" evidence="7">
    <location>
        <position position="169"/>
    </location>
</feature>
<dbReference type="GO" id="GO:0016579">
    <property type="term" value="P:protein deubiquitination"/>
    <property type="evidence" value="ECO:0007669"/>
    <property type="project" value="TreeGrafter"/>
</dbReference>
<dbReference type="InterPro" id="IPR036959">
    <property type="entry name" value="Peptidase_C12_UCH_sf"/>
</dbReference>
<feature type="site" description="Transition state stabilizer" evidence="7">
    <location>
        <position position="91"/>
    </location>
</feature>
<dbReference type="Proteomes" id="UP000005627">
    <property type="component" value="Chromosome 3"/>
</dbReference>
<dbReference type="Pfam" id="PF01088">
    <property type="entry name" value="Peptidase_C12"/>
    <property type="match status" value="1"/>
</dbReference>
<dbReference type="STRING" id="1076872.G8ZRT0"/>
<dbReference type="eggNOG" id="KOG1415">
    <property type="taxonomic scope" value="Eukaryota"/>
</dbReference>
<evidence type="ECO:0000256" key="7">
    <source>
        <dbReference type="PROSITE-ProRule" id="PRU01393"/>
    </source>
</evidence>
<reference evidence="10 11" key="1">
    <citation type="journal article" date="2011" name="Proc. Natl. Acad. Sci. U.S.A.">
        <title>Evolutionary erosion of yeast sex chromosomes by mating-type switching accidents.</title>
        <authorList>
            <person name="Gordon J.L."/>
            <person name="Armisen D."/>
            <person name="Proux-Wera E."/>
            <person name="Oheigeartaigh S.S."/>
            <person name="Byrne K.P."/>
            <person name="Wolfe K.H."/>
        </authorList>
    </citation>
    <scope>NUCLEOTIDE SEQUENCE [LARGE SCALE GENOMIC DNA]</scope>
    <source>
        <strain evidence="11">ATCC 10662 / CBS 1146 / NBRC 0425 / NCYC 2629 / NRRL Y-866</strain>
    </source>
</reference>
<protein>
    <recommendedName>
        <fullName evidence="8">Ubiquitin carboxyl-terminal hydrolase</fullName>
        <ecNumber evidence="8">3.4.19.12</ecNumber>
    </recommendedName>
</protein>
<name>G8ZRT0_TORDE</name>
<dbReference type="Gene3D" id="3.40.532.10">
    <property type="entry name" value="Peptidase C12, ubiquitin carboxyl-terminal hydrolase"/>
    <property type="match status" value="1"/>
</dbReference>
<dbReference type="PRINTS" id="PR00707">
    <property type="entry name" value="UBCTHYDRLASE"/>
</dbReference>
<accession>G8ZRT0</accession>
<gene>
    <name evidence="10" type="primary">TDEL0C03330</name>
    <name evidence="10" type="ORF">TDEL_0C03330</name>
</gene>
<feature type="active site" description="Nucleophile" evidence="7">
    <location>
        <position position="97"/>
    </location>
</feature>
<keyword evidence="6 7" id="KW-0788">Thiol protease</keyword>
<dbReference type="GO" id="GO:0006511">
    <property type="term" value="P:ubiquitin-dependent protein catabolic process"/>
    <property type="evidence" value="ECO:0007669"/>
    <property type="project" value="UniProtKB-UniRule"/>
</dbReference>
<evidence type="ECO:0000256" key="8">
    <source>
        <dbReference type="RuleBase" id="RU361215"/>
    </source>
</evidence>
<dbReference type="GO" id="GO:0005737">
    <property type="term" value="C:cytoplasm"/>
    <property type="evidence" value="ECO:0007669"/>
    <property type="project" value="TreeGrafter"/>
</dbReference>
<keyword evidence="11" id="KW-1185">Reference proteome</keyword>
<dbReference type="AlphaFoldDB" id="G8ZRT0"/>
<dbReference type="InterPro" id="IPR001578">
    <property type="entry name" value="Peptidase_C12_UCH"/>
</dbReference>
<evidence type="ECO:0000256" key="5">
    <source>
        <dbReference type="ARBA" id="ARBA00022801"/>
    </source>
</evidence>
<keyword evidence="4 7" id="KW-0833">Ubl conjugation pathway</keyword>
<dbReference type="InParanoid" id="G8ZRT0"/>
<dbReference type="GO" id="GO:0004843">
    <property type="term" value="F:cysteine-type deubiquitinase activity"/>
    <property type="evidence" value="ECO:0007669"/>
    <property type="project" value="UniProtKB-UniRule"/>
</dbReference>
<dbReference type="InterPro" id="IPR038765">
    <property type="entry name" value="Papain-like_cys_pep_sf"/>
</dbReference>
<organism evidence="10 11">
    <name type="scientific">Torulaspora delbrueckii</name>
    <name type="common">Yeast</name>
    <name type="synonym">Candida colliculosa</name>
    <dbReference type="NCBI Taxonomy" id="4950"/>
    <lineage>
        <taxon>Eukaryota</taxon>
        <taxon>Fungi</taxon>
        <taxon>Dikarya</taxon>
        <taxon>Ascomycota</taxon>
        <taxon>Saccharomycotina</taxon>
        <taxon>Saccharomycetes</taxon>
        <taxon>Saccharomycetales</taxon>
        <taxon>Saccharomycetaceae</taxon>
        <taxon>Torulaspora</taxon>
    </lineage>
</organism>
<dbReference type="PANTHER" id="PTHR10589:SF17">
    <property type="entry name" value="UBIQUITIN CARBOXYL-TERMINAL HYDROLASE"/>
    <property type="match status" value="1"/>
</dbReference>
<evidence type="ECO:0000256" key="4">
    <source>
        <dbReference type="ARBA" id="ARBA00022786"/>
    </source>
</evidence>
<comment type="similarity">
    <text evidence="2 7 8">Belongs to the peptidase C12 family.</text>
</comment>
<dbReference type="PROSITE" id="PS52048">
    <property type="entry name" value="UCH_DOMAIN"/>
    <property type="match status" value="1"/>
</dbReference>
<comment type="catalytic activity">
    <reaction evidence="1 7 8">
        <text>Thiol-dependent hydrolysis of ester, thioester, amide, peptide and isopeptide bonds formed by the C-terminal Gly of ubiquitin (a 76-residue protein attached to proteins as an intracellular targeting signal).</text>
        <dbReference type="EC" id="3.4.19.12"/>
    </reaction>
</comment>
<dbReference type="EC" id="3.4.19.12" evidence="8"/>
<feature type="domain" description="UCH catalytic" evidence="9">
    <location>
        <begin position="6"/>
        <end position="234"/>
    </location>
</feature>
<dbReference type="FunFam" id="3.40.532.10:FF:000006">
    <property type="entry name" value="Ubiquitin carboxyl-terminal hydrolase"/>
    <property type="match status" value="1"/>
</dbReference>
<dbReference type="RefSeq" id="XP_003680433.1">
    <property type="nucleotide sequence ID" value="XM_003680385.1"/>
</dbReference>
<evidence type="ECO:0000256" key="6">
    <source>
        <dbReference type="ARBA" id="ARBA00022807"/>
    </source>
</evidence>
<dbReference type="PROSITE" id="PS00140">
    <property type="entry name" value="UCH_1"/>
    <property type="match status" value="1"/>
</dbReference>
<sequence>MSTQRSVIPLESNPEVFTQFAHNLGLDESHEFVDIYSLTDPDLLGFVPRPVKALILLFPLNEVFESEKNLRTDDNTELKTNDGNQPVWFKQTIRNACGLYGILHSLANNDELLKTDSPLLNFLKSNQRDNGQYADEITDDFVVSLSEDNAERFRQGQTQAPENGEVDLHFITFVEHNGKIYELDGRRPTGAKLLGVTQDKDLLGQSLVSDRVQWYMDNADEESKLNFSLLGLAQPWN</sequence>
<dbReference type="InterPro" id="IPR057254">
    <property type="entry name" value="UCH_AS"/>
</dbReference>
<feature type="site" description="Important for enzyme activity" evidence="7">
    <location>
        <position position="184"/>
    </location>
</feature>
<dbReference type="GeneID" id="11500557"/>
<dbReference type="FunCoup" id="G8ZRT0">
    <property type="interactions" value="581"/>
</dbReference>
<dbReference type="MEROPS" id="C12.002"/>
<proteinExistence type="inferred from homology"/>
<evidence type="ECO:0000259" key="9">
    <source>
        <dbReference type="PROSITE" id="PS52048"/>
    </source>
</evidence>
<keyword evidence="3 7" id="KW-0645">Protease</keyword>
<evidence type="ECO:0000256" key="2">
    <source>
        <dbReference type="ARBA" id="ARBA00009326"/>
    </source>
</evidence>
<dbReference type="KEGG" id="tdl:TDEL_0C03330"/>
<dbReference type="OrthoDB" id="427186at2759"/>
<dbReference type="PANTHER" id="PTHR10589">
    <property type="entry name" value="UBIQUITIN CARBOXYL-TERMINAL HYDROLASE"/>
    <property type="match status" value="1"/>
</dbReference>
<evidence type="ECO:0000256" key="1">
    <source>
        <dbReference type="ARBA" id="ARBA00000707"/>
    </source>
</evidence>
<evidence type="ECO:0000256" key="3">
    <source>
        <dbReference type="ARBA" id="ARBA00022670"/>
    </source>
</evidence>
<evidence type="ECO:0000313" key="10">
    <source>
        <dbReference type="EMBL" id="CCE91222.1"/>
    </source>
</evidence>
<dbReference type="SUPFAM" id="SSF54001">
    <property type="entry name" value="Cysteine proteinases"/>
    <property type="match status" value="1"/>
</dbReference>
<keyword evidence="5 7" id="KW-0378">Hydrolase</keyword>